<reference evidence="1 2" key="1">
    <citation type="submission" date="2018-03" db="EMBL/GenBank/DDBJ databases">
        <title>Genomic Encyclopedia of Type Strains, Phase III (KMG-III): the genomes of soil and plant-associated and newly described type strains.</title>
        <authorList>
            <person name="Whitman W."/>
        </authorList>
    </citation>
    <scope>NUCLEOTIDE SEQUENCE [LARGE SCALE GENOMIC DNA]</scope>
    <source>
        <strain evidence="1 2">CGMCC 4.7104</strain>
    </source>
</reference>
<accession>A0A2T0N260</accession>
<organism evidence="1 2">
    <name type="scientific">Nonomuraea fuscirosea</name>
    <dbReference type="NCBI Taxonomy" id="1291556"/>
    <lineage>
        <taxon>Bacteria</taxon>
        <taxon>Bacillati</taxon>
        <taxon>Actinomycetota</taxon>
        <taxon>Actinomycetes</taxon>
        <taxon>Streptosporangiales</taxon>
        <taxon>Streptosporangiaceae</taxon>
        <taxon>Nonomuraea</taxon>
    </lineage>
</organism>
<dbReference type="Pfam" id="PF06108">
    <property type="entry name" value="DUF952"/>
    <property type="match status" value="1"/>
</dbReference>
<dbReference type="Proteomes" id="UP000238312">
    <property type="component" value="Unassembled WGS sequence"/>
</dbReference>
<evidence type="ECO:0000313" key="1">
    <source>
        <dbReference type="EMBL" id="PRX66027.1"/>
    </source>
</evidence>
<name>A0A2T0N260_9ACTN</name>
<protein>
    <submittedName>
        <fullName evidence="1">Uncharacterized protein (DUF952 family)</fullName>
    </submittedName>
</protein>
<gene>
    <name evidence="1" type="ORF">B0I32_106163</name>
</gene>
<dbReference type="InterPro" id="IPR009297">
    <property type="entry name" value="DUF952"/>
</dbReference>
<dbReference type="OrthoDB" id="5638018at2"/>
<comment type="caution">
    <text evidence="1">The sequence shown here is derived from an EMBL/GenBank/DDBJ whole genome shotgun (WGS) entry which is preliminary data.</text>
</comment>
<sequence>MIHHLALHTDWEHARTTGEYRVSTLGRTLDQVGYIHCSRDLPQLHGVHTAFYSHLTEPLIILDIDPAGLDVRVENGYPHLYGPLPLTSVTATRPYTRTTT</sequence>
<proteinExistence type="predicted"/>
<dbReference type="AlphaFoldDB" id="A0A2T0N260"/>
<evidence type="ECO:0000313" key="2">
    <source>
        <dbReference type="Proteomes" id="UP000238312"/>
    </source>
</evidence>
<keyword evidence="2" id="KW-1185">Reference proteome</keyword>
<dbReference type="Gene3D" id="3.20.170.20">
    <property type="entry name" value="Protein of unknown function DUF952"/>
    <property type="match status" value="1"/>
</dbReference>
<dbReference type="SUPFAM" id="SSF56399">
    <property type="entry name" value="ADP-ribosylation"/>
    <property type="match status" value="1"/>
</dbReference>
<dbReference type="RefSeq" id="WP_106239534.1">
    <property type="nucleotide sequence ID" value="NZ_CP109074.1"/>
</dbReference>
<dbReference type="EMBL" id="PVNG01000006">
    <property type="protein sequence ID" value="PRX66027.1"/>
    <property type="molecule type" value="Genomic_DNA"/>
</dbReference>